<feature type="region of interest" description="Disordered" evidence="1">
    <location>
        <begin position="102"/>
        <end position="124"/>
    </location>
</feature>
<protein>
    <submittedName>
        <fullName evidence="2">Kinesin-associated protein 3</fullName>
    </submittedName>
</protein>
<organism evidence="2 3">
    <name type="scientific">Perkinsus olseni</name>
    <name type="common">Perkinsus atlanticus</name>
    <dbReference type="NCBI Taxonomy" id="32597"/>
    <lineage>
        <taxon>Eukaryota</taxon>
        <taxon>Sar</taxon>
        <taxon>Alveolata</taxon>
        <taxon>Perkinsozoa</taxon>
        <taxon>Perkinsea</taxon>
        <taxon>Perkinsida</taxon>
        <taxon>Perkinsidae</taxon>
        <taxon>Perkinsus</taxon>
    </lineage>
</organism>
<dbReference type="GO" id="GO:0005930">
    <property type="term" value="C:axoneme"/>
    <property type="evidence" value="ECO:0007669"/>
    <property type="project" value="TreeGrafter"/>
</dbReference>
<dbReference type="GO" id="GO:0016939">
    <property type="term" value="C:kinesin II complex"/>
    <property type="evidence" value="ECO:0007669"/>
    <property type="project" value="TreeGrafter"/>
</dbReference>
<dbReference type="GO" id="GO:0007018">
    <property type="term" value="P:microtubule-based movement"/>
    <property type="evidence" value="ECO:0007669"/>
    <property type="project" value="TreeGrafter"/>
</dbReference>
<comment type="caution">
    <text evidence="2">The sequence shown here is derived from an EMBL/GenBank/DDBJ whole genome shotgun (WGS) entry which is preliminary data.</text>
</comment>
<dbReference type="Pfam" id="PF05804">
    <property type="entry name" value="KAP"/>
    <property type="match status" value="1"/>
</dbReference>
<dbReference type="PANTHER" id="PTHR15605">
    <property type="entry name" value="KINESIN-ASSOCIATED PROTEINS"/>
    <property type="match status" value="1"/>
</dbReference>
<dbReference type="AlphaFoldDB" id="A0A7J6LST2"/>
<name>A0A7J6LST2_PEROL</name>
<gene>
    <name evidence="2" type="primary">KIFAP3</name>
    <name evidence="2" type="ORF">FOL46_005375</name>
</gene>
<dbReference type="GO" id="GO:0019894">
    <property type="term" value="F:kinesin binding"/>
    <property type="evidence" value="ECO:0007669"/>
    <property type="project" value="InterPro"/>
</dbReference>
<evidence type="ECO:0000313" key="3">
    <source>
        <dbReference type="Proteomes" id="UP000572268"/>
    </source>
</evidence>
<dbReference type="GO" id="GO:0044782">
    <property type="term" value="P:cilium organization"/>
    <property type="evidence" value="ECO:0007669"/>
    <property type="project" value="TreeGrafter"/>
</dbReference>
<reference evidence="2 3" key="1">
    <citation type="submission" date="2020-04" db="EMBL/GenBank/DDBJ databases">
        <title>Perkinsus olseni comparative genomics.</title>
        <authorList>
            <person name="Bogema D.R."/>
        </authorList>
    </citation>
    <scope>NUCLEOTIDE SEQUENCE [LARGE SCALE GENOMIC DNA]</scope>
    <source>
        <strain evidence="2">ATCC PRA-31</strain>
    </source>
</reference>
<dbReference type="Gene3D" id="1.25.10.10">
    <property type="entry name" value="Leucine-rich Repeat Variant"/>
    <property type="match status" value="1"/>
</dbReference>
<feature type="non-terminal residue" evidence="2">
    <location>
        <position position="810"/>
    </location>
</feature>
<evidence type="ECO:0000256" key="1">
    <source>
        <dbReference type="SAM" id="MobiDB-lite"/>
    </source>
</evidence>
<dbReference type="SMART" id="SM01297">
    <property type="entry name" value="KAP"/>
    <property type="match status" value="1"/>
</dbReference>
<dbReference type="InterPro" id="IPR008658">
    <property type="entry name" value="KAP3"/>
</dbReference>
<dbReference type="InterPro" id="IPR011989">
    <property type="entry name" value="ARM-like"/>
</dbReference>
<dbReference type="PANTHER" id="PTHR15605:SF2">
    <property type="entry name" value="KINESIN-ASSOCIATED PROTEIN 3"/>
    <property type="match status" value="1"/>
</dbReference>
<accession>A0A7J6LST2</accession>
<dbReference type="SUPFAM" id="SSF48371">
    <property type="entry name" value="ARM repeat"/>
    <property type="match status" value="1"/>
</dbReference>
<dbReference type="GO" id="GO:0035869">
    <property type="term" value="C:ciliary transition zone"/>
    <property type="evidence" value="ECO:0007669"/>
    <property type="project" value="TreeGrafter"/>
</dbReference>
<feature type="compositionally biased region" description="Polar residues" evidence="1">
    <location>
        <begin position="102"/>
        <end position="122"/>
    </location>
</feature>
<sequence>KVASWSLMSRTVRKIRLKGMELNADESTIVVNYMQDVCVMDAKGKVISTESTPGQKSVRVREVGADLELKADQVMQAASKYIMPKQRVELIRLLGALRAYHQGSQGRPGSSRKQGSLRQQQVPPVEEAPVNHYETIFRLLPDASPSSIEMYKDKLYEDTVEEKLMGARYFLRLCVDPRTFEYISRQAMSTEGDQGGFNCACFLCLSTYASLHPLLSASQCGGITLKLVDHEVQERARALRQGVDQCRISQDPGGLAREERKVMKQNKLLRICLLTLLHLAEDVKVERKMVNGKLPTLIARLLDRTWEPLLRVCLVFLKKLSVFGEAKDQMVEAGVLRPLVANCVLRHSSGLVGVLALQVLHNLSFDPEVRNSLSESGVMTALVTILREQPSCRQLVLRLLYHFSFDDRCKSELCFCEDFIPMLLQLVVQFPDPRVGADLMAVMVNMSTHQRSAQLMMQSGLWPDLVGRLVAAVNSVLSFSQQVRRGIKFRDSLVLKVMRNVSGHGRDLQELFCQVMSNSALSHWTVELVRMARHCSEGMSGGDEKADAAAGIVVEVLGLLANFTTPGTIDWGELCSIDDNGFLLDLVTEQLMPGFTGDDVLLESVMVVGVIAASRDPEVGARLCENPLLLRRLIDLLTAKQEDDEIVLQLLWTFHMLLSNPETSDVVLEDQDGQVVHYMLELIRDSNPMIAGQASAALGLVAELEMVRASKVSTETGRSTSILFDKVRQARFEAYNQAWVAEVERAGESVYYGTEHTGEEASTGSGDREMSLMHHNLAFADMLDDRLWGEEGDEIYSIGSSSTSEHVTYL</sequence>
<dbReference type="EMBL" id="JABANN010000325">
    <property type="protein sequence ID" value="KAF4662293.1"/>
    <property type="molecule type" value="Genomic_DNA"/>
</dbReference>
<evidence type="ECO:0000313" key="2">
    <source>
        <dbReference type="EMBL" id="KAF4662293.1"/>
    </source>
</evidence>
<dbReference type="InterPro" id="IPR016024">
    <property type="entry name" value="ARM-type_fold"/>
</dbReference>
<dbReference type="Proteomes" id="UP000572268">
    <property type="component" value="Unassembled WGS sequence"/>
</dbReference>
<proteinExistence type="predicted"/>